<comment type="function">
    <text evidence="1 6">Required for the transposition of the insertion element.</text>
</comment>
<evidence type="ECO:0000256" key="4">
    <source>
        <dbReference type="ARBA" id="ARBA00023125"/>
    </source>
</evidence>
<evidence type="ECO:0000256" key="6">
    <source>
        <dbReference type="RuleBase" id="RU365089"/>
    </source>
</evidence>
<sequence>MGLEGILDEISRVDTKEGLSFITALLLNELMKKEREIRLRDSIDNKANGYYERQLACFLGSLGLSVPRDRKGEFRPCILPDRWEKADESFQEFILNLVLQSYSPSKIKALLQSMKLPYSAEQIKEIKEELYQKAKELRTRELPENLFCLFIDAYHTSIKDEEVGRVRKAVVYSAVGIDLEGRKSFLGYYVYWGSESREDWLEILNDLIKRGLKRVMLIVSDDF</sequence>
<keyword evidence="3 6" id="KW-0815">Transposition</keyword>
<comment type="similarity">
    <text evidence="2 6">Belongs to the transposase mutator family.</text>
</comment>
<dbReference type="Pfam" id="PF00872">
    <property type="entry name" value="Transposase_mut"/>
    <property type="match status" value="1"/>
</dbReference>
<evidence type="ECO:0000256" key="3">
    <source>
        <dbReference type="ARBA" id="ARBA00022578"/>
    </source>
</evidence>
<keyword evidence="4 6" id="KW-0238">DNA-binding</keyword>
<accession>A0A9W6GFH8</accession>
<evidence type="ECO:0000313" key="8">
    <source>
        <dbReference type="Proteomes" id="UP001144297"/>
    </source>
</evidence>
<keyword evidence="8" id="KW-1185">Reference proteome</keyword>
<reference evidence="7" key="1">
    <citation type="submission" date="2022-12" db="EMBL/GenBank/DDBJ databases">
        <title>Reference genome sequencing for broad-spectrum identification of bacterial and archaeal isolates by mass spectrometry.</title>
        <authorList>
            <person name="Sekiguchi Y."/>
            <person name="Tourlousse D.M."/>
        </authorList>
    </citation>
    <scope>NUCLEOTIDE SEQUENCE</scope>
    <source>
        <strain evidence="7">TSL-P1</strain>
    </source>
</reference>
<evidence type="ECO:0000256" key="2">
    <source>
        <dbReference type="ARBA" id="ARBA00010961"/>
    </source>
</evidence>
<gene>
    <name evidence="7" type="ORF">TISLANDTSLP1_20160</name>
</gene>
<dbReference type="PANTHER" id="PTHR33217:SF7">
    <property type="entry name" value="TRANSPOSASE FOR INSERTION SEQUENCE ELEMENT IS1081"/>
    <property type="match status" value="1"/>
</dbReference>
<dbReference type="GO" id="GO:0003677">
    <property type="term" value="F:DNA binding"/>
    <property type="evidence" value="ECO:0007669"/>
    <property type="project" value="UniProtKB-UniRule"/>
</dbReference>
<dbReference type="InterPro" id="IPR001207">
    <property type="entry name" value="Transposase_mutator"/>
</dbReference>
<dbReference type="GO" id="GO:0004803">
    <property type="term" value="F:transposase activity"/>
    <property type="evidence" value="ECO:0007669"/>
    <property type="project" value="UniProtKB-UniRule"/>
</dbReference>
<proteinExistence type="inferred from homology"/>
<keyword evidence="5 6" id="KW-0233">DNA recombination</keyword>
<protein>
    <recommendedName>
        <fullName evidence="6">Mutator family transposase</fullName>
    </recommendedName>
</protein>
<keyword evidence="6" id="KW-0814">Transposable element</keyword>
<evidence type="ECO:0000256" key="1">
    <source>
        <dbReference type="ARBA" id="ARBA00002190"/>
    </source>
</evidence>
<dbReference type="AlphaFoldDB" id="A0A9W6GFH8"/>
<name>A0A9W6GFH8_9BACT</name>
<evidence type="ECO:0000256" key="5">
    <source>
        <dbReference type="ARBA" id="ARBA00023172"/>
    </source>
</evidence>
<evidence type="ECO:0000313" key="7">
    <source>
        <dbReference type="EMBL" id="GLI54323.1"/>
    </source>
</evidence>
<dbReference type="EMBL" id="BSDX01000001">
    <property type="protein sequence ID" value="GLI54323.1"/>
    <property type="molecule type" value="Genomic_DNA"/>
</dbReference>
<organism evidence="7 8">
    <name type="scientific">Thermodesulfovibrio yellowstonii</name>
    <dbReference type="NCBI Taxonomy" id="28262"/>
    <lineage>
        <taxon>Bacteria</taxon>
        <taxon>Pseudomonadati</taxon>
        <taxon>Nitrospirota</taxon>
        <taxon>Thermodesulfovibrionia</taxon>
        <taxon>Thermodesulfovibrionales</taxon>
        <taxon>Thermodesulfovibrionaceae</taxon>
        <taxon>Thermodesulfovibrio</taxon>
    </lineage>
</organism>
<dbReference type="PANTHER" id="PTHR33217">
    <property type="entry name" value="TRANSPOSASE FOR INSERTION SEQUENCE ELEMENT IS1081"/>
    <property type="match status" value="1"/>
</dbReference>
<dbReference type="Proteomes" id="UP001144297">
    <property type="component" value="Unassembled WGS sequence"/>
</dbReference>
<dbReference type="GO" id="GO:0006313">
    <property type="term" value="P:DNA transposition"/>
    <property type="evidence" value="ECO:0007669"/>
    <property type="project" value="UniProtKB-UniRule"/>
</dbReference>
<comment type="caution">
    <text evidence="7">The sequence shown here is derived from an EMBL/GenBank/DDBJ whole genome shotgun (WGS) entry which is preliminary data.</text>
</comment>